<comment type="caution">
    <text evidence="1">The sequence shown here is derived from an EMBL/GenBank/DDBJ whole genome shotgun (WGS) entry which is preliminary data.</text>
</comment>
<proteinExistence type="predicted"/>
<evidence type="ECO:0000313" key="2">
    <source>
        <dbReference type="Proteomes" id="UP001058074"/>
    </source>
</evidence>
<protein>
    <submittedName>
        <fullName evidence="1">Alpha/beta hydrolase</fullName>
    </submittedName>
</protein>
<keyword evidence="2" id="KW-1185">Reference proteome</keyword>
<evidence type="ECO:0000313" key="1">
    <source>
        <dbReference type="EMBL" id="GKX68254.1"/>
    </source>
</evidence>
<keyword evidence="1" id="KW-0378">Hydrolase</keyword>
<reference evidence="1" key="1">
    <citation type="journal article" date="2025" name="Int. J. Syst. Evol. Microbiol.">
        <title>Inconstantimicrobium mannanitabidum sp. nov., a novel member of the family Clostridiaceae isolated from anoxic soil under the treatment of reductive soil disinfestation.</title>
        <authorList>
            <person name="Ueki A."/>
            <person name="Tonouchi A."/>
            <person name="Honma S."/>
            <person name="Kaku N."/>
            <person name="Ueki K."/>
        </authorList>
    </citation>
    <scope>NUCLEOTIDE SEQUENCE</scope>
    <source>
        <strain evidence="1">TW13</strain>
    </source>
</reference>
<sequence length="398" mass="45731">MIQIIIFTALLLISALSLLITLFYFILFIINIITKRQTNKTILHLKKAILITAGFIVIMFGFTAFSHLLIKTPPILDSHGKVLQSSIAELKKIKLNGRDEWISIRGKDKNKPVLLFLAGGPGGSEMAAVRYNLSALEDNFVVVNWEQPGSCKSFGAINTKDLTKYIYIEDGYALTDYLCKTFGKDKIYLVGESWGSALGIFLVKEHPEKYYLFIGTGQMVAFRKNDEMNYEKAMEIAQANNDTKLINKLKANGRPPYYGDDLTWKFSTCNNCLNEYMAHNPEIQNFKYDTIKTIGSPEYDIPDKINYFMALFKTFNNFYPQLYNIDLRKDYAKIDVPVYFFMGRYDVNAQPSLAEDYYKCLKAPEKKLIWFEHSGHSPWINESDKFIHELLKVTVQKS</sequence>
<accession>A0ACB5RGP9</accession>
<name>A0ACB5RGP9_9CLOT</name>
<gene>
    <name evidence="1" type="ORF">rsdtw13_35120</name>
</gene>
<dbReference type="Proteomes" id="UP001058074">
    <property type="component" value="Unassembled WGS sequence"/>
</dbReference>
<dbReference type="EMBL" id="BROD01000001">
    <property type="protein sequence ID" value="GKX68254.1"/>
    <property type="molecule type" value="Genomic_DNA"/>
</dbReference>
<organism evidence="1 2">
    <name type="scientific">Inconstantimicrobium mannanitabidum</name>
    <dbReference type="NCBI Taxonomy" id="1604901"/>
    <lineage>
        <taxon>Bacteria</taxon>
        <taxon>Bacillati</taxon>
        <taxon>Bacillota</taxon>
        <taxon>Clostridia</taxon>
        <taxon>Eubacteriales</taxon>
        <taxon>Clostridiaceae</taxon>
        <taxon>Inconstantimicrobium</taxon>
    </lineage>
</organism>